<proteinExistence type="predicted"/>
<feature type="transmembrane region" description="Helical" evidence="1">
    <location>
        <begin position="7"/>
        <end position="24"/>
    </location>
</feature>
<name>A0A943DGR9_STRPA</name>
<evidence type="ECO:0000313" key="3">
    <source>
        <dbReference type="Proteomes" id="UP000709219"/>
    </source>
</evidence>
<protein>
    <submittedName>
        <fullName evidence="2">Uncharacterized protein</fullName>
    </submittedName>
</protein>
<keyword evidence="1" id="KW-0812">Transmembrane</keyword>
<sequence length="135" mass="15897">MEIDMKKTLFWVIACIYFIVYVWLMKTLSLWGSTYIVFFAFMAFIPLIPFLAPFLGILMFFKKKELVIAGYLLSLTAGIYLFNALKSYPIRIYMSSKTMTDEQYMSLILSLVSYLLISTVCFVYRMKMLKHHSVR</sequence>
<accession>A0A943DGR9</accession>
<dbReference type="AlphaFoldDB" id="A0A943DGR9"/>
<keyword evidence="1" id="KW-0472">Membrane</keyword>
<dbReference type="Proteomes" id="UP000709219">
    <property type="component" value="Unassembled WGS sequence"/>
</dbReference>
<comment type="caution">
    <text evidence="2">The sequence shown here is derived from an EMBL/GenBank/DDBJ whole genome shotgun (WGS) entry which is preliminary data.</text>
</comment>
<keyword evidence="1" id="KW-1133">Transmembrane helix</keyword>
<organism evidence="2 3">
    <name type="scientific">Streptococcus parasanguinis</name>
    <dbReference type="NCBI Taxonomy" id="1318"/>
    <lineage>
        <taxon>Bacteria</taxon>
        <taxon>Bacillati</taxon>
        <taxon>Bacillota</taxon>
        <taxon>Bacilli</taxon>
        <taxon>Lactobacillales</taxon>
        <taxon>Streptococcaceae</taxon>
        <taxon>Streptococcus</taxon>
    </lineage>
</organism>
<gene>
    <name evidence="2" type="ORF">KHX87_06900</name>
</gene>
<feature type="transmembrane region" description="Helical" evidence="1">
    <location>
        <begin position="105"/>
        <end position="125"/>
    </location>
</feature>
<feature type="transmembrane region" description="Helical" evidence="1">
    <location>
        <begin position="36"/>
        <end position="61"/>
    </location>
</feature>
<evidence type="ECO:0000256" key="1">
    <source>
        <dbReference type="SAM" id="Phobius"/>
    </source>
</evidence>
<reference evidence="2" key="1">
    <citation type="submission" date="2021-02" db="EMBL/GenBank/DDBJ databases">
        <title>Infant gut strain persistence is associated with maternal origin, phylogeny, and functional potential including surface adhesion and iron acquisition.</title>
        <authorList>
            <person name="Lou Y.C."/>
        </authorList>
    </citation>
    <scope>NUCLEOTIDE SEQUENCE</scope>
    <source>
        <strain evidence="2">L3_098_011G1_dasL3_098_011G1_concoct_7</strain>
    </source>
</reference>
<feature type="transmembrane region" description="Helical" evidence="1">
    <location>
        <begin position="68"/>
        <end position="85"/>
    </location>
</feature>
<dbReference type="EMBL" id="JAGZFP010000018">
    <property type="protein sequence ID" value="MBS5358814.1"/>
    <property type="molecule type" value="Genomic_DNA"/>
</dbReference>
<evidence type="ECO:0000313" key="2">
    <source>
        <dbReference type="EMBL" id="MBS5358814.1"/>
    </source>
</evidence>